<proteinExistence type="predicted"/>
<keyword evidence="5 7" id="KW-1133">Transmembrane helix</keyword>
<feature type="transmembrane region" description="Helical" evidence="7">
    <location>
        <begin position="208"/>
        <end position="233"/>
    </location>
</feature>
<feature type="transmembrane region" description="Helical" evidence="7">
    <location>
        <begin position="136"/>
        <end position="154"/>
    </location>
</feature>
<dbReference type="InterPro" id="IPR050171">
    <property type="entry name" value="MFS_Transporters"/>
</dbReference>
<dbReference type="InterPro" id="IPR011701">
    <property type="entry name" value="MFS"/>
</dbReference>
<protein>
    <submittedName>
        <fullName evidence="9">MFS transporter</fullName>
    </submittedName>
</protein>
<sequence length="389" mass="41955">MESRRLVGITLLVLSAFTGTVAFRLATPAVAFYTRDALKASMLSVSIVSMSFVLARAFSSVFGGLMLERSKGLVYVGALAMMGNALAVQLYPLTSTWPQVAGIKLLNGFLNGLSWPMAQFVIAVATPREIRARVTAIYFFSGSLASLLGNYVYAYTINLGLGGQMWISSVFFLLTGMIMVVSYLLLYERITPKRPKSSGGEGPGLDPGKILIIASLMAVIVAFTSGEITYVYVSEALGMGKARTATLIGWTGFLSSLLSYFVSWLADVRSERRMVVFTSLTAALSPLLAAIKTAPTVFLGIFLALFAFQSFRPISRKVLSGYHRSSLAIGGVNGVQNLSTFLGGMLFGVAYSLGEAHWFVTLNLALLAFAPVSLVLMWEGVKLKREVDK</sequence>
<evidence type="ECO:0000256" key="7">
    <source>
        <dbReference type="SAM" id="Phobius"/>
    </source>
</evidence>
<dbReference type="EMBL" id="CP014854">
    <property type="protein sequence ID" value="ASI98229.1"/>
    <property type="molecule type" value="Genomic_DNA"/>
</dbReference>
<dbReference type="OrthoDB" id="85927at2157"/>
<feature type="transmembrane region" description="Helical" evidence="7">
    <location>
        <begin position="327"/>
        <end position="350"/>
    </location>
</feature>
<evidence type="ECO:0000256" key="3">
    <source>
        <dbReference type="ARBA" id="ARBA00022475"/>
    </source>
</evidence>
<feature type="transmembrane region" description="Helical" evidence="7">
    <location>
        <begin position="46"/>
        <end position="66"/>
    </location>
</feature>
<evidence type="ECO:0000256" key="6">
    <source>
        <dbReference type="ARBA" id="ARBA00023136"/>
    </source>
</evidence>
<keyword evidence="6 7" id="KW-0472">Membrane</keyword>
<dbReference type="AlphaFoldDB" id="A0A218P010"/>
<dbReference type="InterPro" id="IPR020846">
    <property type="entry name" value="MFS_dom"/>
</dbReference>
<evidence type="ECO:0000256" key="5">
    <source>
        <dbReference type="ARBA" id="ARBA00022989"/>
    </source>
</evidence>
<comment type="subcellular location">
    <subcellularLocation>
        <location evidence="1">Cell membrane</location>
        <topology evidence="1">Multi-pass membrane protein</topology>
    </subcellularLocation>
</comment>
<feature type="transmembrane region" description="Helical" evidence="7">
    <location>
        <begin position="73"/>
        <end position="93"/>
    </location>
</feature>
<feature type="transmembrane region" description="Helical" evidence="7">
    <location>
        <begin position="356"/>
        <end position="378"/>
    </location>
</feature>
<dbReference type="RefSeq" id="WP_088862198.1">
    <property type="nucleotide sequence ID" value="NZ_CP014854.1"/>
</dbReference>
<feature type="domain" description="Major facilitator superfamily (MFS) profile" evidence="8">
    <location>
        <begin position="8"/>
        <end position="381"/>
    </location>
</feature>
<dbReference type="GeneID" id="33323268"/>
<dbReference type="GO" id="GO:0022857">
    <property type="term" value="F:transmembrane transporter activity"/>
    <property type="evidence" value="ECO:0007669"/>
    <property type="project" value="InterPro"/>
</dbReference>
<dbReference type="Gene3D" id="1.20.1250.20">
    <property type="entry name" value="MFS general substrate transporter like domains"/>
    <property type="match status" value="2"/>
</dbReference>
<feature type="transmembrane region" description="Helical" evidence="7">
    <location>
        <begin position="166"/>
        <end position="187"/>
    </location>
</feature>
<dbReference type="SUPFAM" id="SSF103473">
    <property type="entry name" value="MFS general substrate transporter"/>
    <property type="match status" value="1"/>
</dbReference>
<keyword evidence="3" id="KW-1003">Cell membrane</keyword>
<evidence type="ECO:0000259" key="8">
    <source>
        <dbReference type="PROSITE" id="PS50850"/>
    </source>
</evidence>
<dbReference type="Pfam" id="PF07690">
    <property type="entry name" value="MFS_1"/>
    <property type="match status" value="1"/>
</dbReference>
<dbReference type="PANTHER" id="PTHR23517:SF3">
    <property type="entry name" value="INTEGRAL MEMBRANE TRANSPORT PROTEIN"/>
    <property type="match status" value="1"/>
</dbReference>
<keyword evidence="2" id="KW-0813">Transport</keyword>
<evidence type="ECO:0000313" key="10">
    <source>
        <dbReference type="Proteomes" id="UP000197156"/>
    </source>
</evidence>
<reference evidence="9 10" key="1">
    <citation type="submission" date="2016-03" db="EMBL/GenBank/DDBJ databases">
        <title>Complete genome sequence of Thermococcus celer.</title>
        <authorList>
            <person name="Oger P.M."/>
        </authorList>
    </citation>
    <scope>NUCLEOTIDE SEQUENCE [LARGE SCALE GENOMIC DNA]</scope>
    <source>
        <strain evidence="9 10">Vu 13</strain>
    </source>
</reference>
<accession>A0A218P010</accession>
<organism evidence="9 10">
    <name type="scientific">Thermococcus celer Vu 13 = JCM 8558</name>
    <dbReference type="NCBI Taxonomy" id="1293037"/>
    <lineage>
        <taxon>Archaea</taxon>
        <taxon>Methanobacteriati</taxon>
        <taxon>Methanobacteriota</taxon>
        <taxon>Thermococci</taxon>
        <taxon>Thermococcales</taxon>
        <taxon>Thermococcaceae</taxon>
        <taxon>Thermococcus</taxon>
    </lineage>
</organism>
<evidence type="ECO:0000313" key="9">
    <source>
        <dbReference type="EMBL" id="ASI98229.1"/>
    </source>
</evidence>
<feature type="transmembrane region" description="Helical" evidence="7">
    <location>
        <begin position="105"/>
        <end position="124"/>
    </location>
</feature>
<evidence type="ECO:0000256" key="2">
    <source>
        <dbReference type="ARBA" id="ARBA00022448"/>
    </source>
</evidence>
<dbReference type="InterPro" id="IPR036259">
    <property type="entry name" value="MFS_trans_sf"/>
</dbReference>
<name>A0A218P010_THECE</name>
<gene>
    <name evidence="9" type="ORF">A3L02_00920</name>
</gene>
<dbReference type="GO" id="GO:0005886">
    <property type="term" value="C:plasma membrane"/>
    <property type="evidence" value="ECO:0007669"/>
    <property type="project" value="UniProtKB-SubCell"/>
</dbReference>
<feature type="transmembrane region" description="Helical" evidence="7">
    <location>
        <begin position="297"/>
        <end position="315"/>
    </location>
</feature>
<evidence type="ECO:0000256" key="4">
    <source>
        <dbReference type="ARBA" id="ARBA00022692"/>
    </source>
</evidence>
<keyword evidence="4 7" id="KW-0812">Transmembrane</keyword>
<keyword evidence="10" id="KW-1185">Reference proteome</keyword>
<evidence type="ECO:0000256" key="1">
    <source>
        <dbReference type="ARBA" id="ARBA00004651"/>
    </source>
</evidence>
<dbReference type="PANTHER" id="PTHR23517">
    <property type="entry name" value="RESISTANCE PROTEIN MDTM, PUTATIVE-RELATED-RELATED"/>
    <property type="match status" value="1"/>
</dbReference>
<dbReference type="Proteomes" id="UP000197156">
    <property type="component" value="Chromosome"/>
</dbReference>
<dbReference type="KEGG" id="tce:A3L02_00920"/>
<feature type="transmembrane region" description="Helical" evidence="7">
    <location>
        <begin position="245"/>
        <end position="262"/>
    </location>
</feature>
<dbReference type="PROSITE" id="PS50850">
    <property type="entry name" value="MFS"/>
    <property type="match status" value="1"/>
</dbReference>